<evidence type="ECO:0000313" key="4">
    <source>
        <dbReference type="Proteomes" id="UP001344906"/>
    </source>
</evidence>
<dbReference type="InterPro" id="IPR011990">
    <property type="entry name" value="TPR-like_helical_dom_sf"/>
</dbReference>
<dbReference type="PANTHER" id="PTHR35807">
    <property type="entry name" value="TRANSCRIPTIONAL REGULATOR REDD-RELATED"/>
    <property type="match status" value="1"/>
</dbReference>
<feature type="region of interest" description="Disordered" evidence="1">
    <location>
        <begin position="312"/>
        <end position="347"/>
    </location>
</feature>
<sequence>MRIVHDADEFRRAEYPPVRITTLGEFTLERLIPAPSHEGEGPPRYVRVARSEWGNRGPAMALLKVLLCSPQRRSPRSEIIKAIWPDYEAINAAHALDSAASVLRRHILHHGEIGEMLITLRGGGETLFKLPDQNRLWVDADAFLSQASKAMRAEHQGRNPIPLLEDALALARGEFLEDDLYAEWAQGRRHTINGARHRALFKLVDLYLKGGQASLAEEWLFAVLEEDPTDEDALCRLMALLAQQGRRREALQLYQYTKDLLLEEHVAPADYTRDVARRIKQGLALREQRERYTASGGQVPLSLVRNGEPRWKREFSSSQTRRGNAPHSGEVRYIPLIGSRQGVQSGS</sequence>
<dbReference type="InterPro" id="IPR051677">
    <property type="entry name" value="AfsR-DnrI-RedD_regulator"/>
</dbReference>
<gene>
    <name evidence="3" type="ORF">KDH_69700</name>
</gene>
<reference evidence="3 4" key="1">
    <citation type="submission" date="2023-02" db="EMBL/GenBank/DDBJ databases">
        <title>Dictyobacter halimunensis sp. nov., a new member of the class Ktedonobacteria from forest soil in a geothermal area.</title>
        <authorList>
            <person name="Rachmania M.K."/>
            <person name="Ningsih F."/>
            <person name="Sakai Y."/>
            <person name="Yabe S."/>
            <person name="Yokota A."/>
            <person name="Sjamsuridzal W."/>
        </authorList>
    </citation>
    <scope>NUCLEOTIDE SEQUENCE [LARGE SCALE GENOMIC DNA]</scope>
    <source>
        <strain evidence="3 4">S3.2.2.5</strain>
    </source>
</reference>
<dbReference type="EMBL" id="BSRI01000002">
    <property type="protein sequence ID" value="GLV60147.1"/>
    <property type="molecule type" value="Genomic_DNA"/>
</dbReference>
<feature type="domain" description="Bacterial transcriptional activator" evidence="2">
    <location>
        <begin position="138"/>
        <end position="280"/>
    </location>
</feature>
<dbReference type="SUPFAM" id="SSF48452">
    <property type="entry name" value="TPR-like"/>
    <property type="match status" value="1"/>
</dbReference>
<accession>A0ABQ6G4X6</accession>
<dbReference type="Gene3D" id="1.25.40.10">
    <property type="entry name" value="Tetratricopeptide repeat domain"/>
    <property type="match status" value="1"/>
</dbReference>
<organism evidence="3 4">
    <name type="scientific">Dictyobacter halimunensis</name>
    <dbReference type="NCBI Taxonomy" id="3026934"/>
    <lineage>
        <taxon>Bacteria</taxon>
        <taxon>Bacillati</taxon>
        <taxon>Chloroflexota</taxon>
        <taxon>Ktedonobacteria</taxon>
        <taxon>Ktedonobacterales</taxon>
        <taxon>Dictyobacteraceae</taxon>
        <taxon>Dictyobacter</taxon>
    </lineage>
</organism>
<dbReference type="RefSeq" id="WP_338257136.1">
    <property type="nucleotide sequence ID" value="NZ_BSRI01000002.1"/>
</dbReference>
<dbReference type="PANTHER" id="PTHR35807:SF2">
    <property type="entry name" value="TRANSCRIPTIONAL ACTIVATOR DOMAIN"/>
    <property type="match status" value="1"/>
</dbReference>
<dbReference type="InterPro" id="IPR016032">
    <property type="entry name" value="Sig_transdc_resp-reg_C-effctor"/>
</dbReference>
<evidence type="ECO:0000256" key="1">
    <source>
        <dbReference type="SAM" id="MobiDB-lite"/>
    </source>
</evidence>
<dbReference type="SUPFAM" id="SSF46894">
    <property type="entry name" value="C-terminal effector domain of the bipartite response regulators"/>
    <property type="match status" value="1"/>
</dbReference>
<dbReference type="InterPro" id="IPR005158">
    <property type="entry name" value="BTAD"/>
</dbReference>
<dbReference type="Pfam" id="PF03704">
    <property type="entry name" value="BTAD"/>
    <property type="match status" value="1"/>
</dbReference>
<keyword evidence="4" id="KW-1185">Reference proteome</keyword>
<proteinExistence type="predicted"/>
<name>A0ABQ6G4X6_9CHLR</name>
<protein>
    <recommendedName>
        <fullName evidence="2">Bacterial transcriptional activator domain-containing protein</fullName>
    </recommendedName>
</protein>
<comment type="caution">
    <text evidence="3">The sequence shown here is derived from an EMBL/GenBank/DDBJ whole genome shotgun (WGS) entry which is preliminary data.</text>
</comment>
<dbReference type="Proteomes" id="UP001344906">
    <property type="component" value="Unassembled WGS sequence"/>
</dbReference>
<evidence type="ECO:0000313" key="3">
    <source>
        <dbReference type="EMBL" id="GLV60147.1"/>
    </source>
</evidence>
<dbReference type="SMART" id="SM01043">
    <property type="entry name" value="BTAD"/>
    <property type="match status" value="1"/>
</dbReference>
<dbReference type="InterPro" id="IPR036388">
    <property type="entry name" value="WH-like_DNA-bd_sf"/>
</dbReference>
<evidence type="ECO:0000259" key="2">
    <source>
        <dbReference type="SMART" id="SM01043"/>
    </source>
</evidence>
<dbReference type="Gene3D" id="1.10.10.10">
    <property type="entry name" value="Winged helix-like DNA-binding domain superfamily/Winged helix DNA-binding domain"/>
    <property type="match status" value="1"/>
</dbReference>